<reference evidence="8" key="1">
    <citation type="journal article" date="2019" name="Int. J. Syst. Evol. Microbiol.">
        <title>The Global Catalogue of Microorganisms (GCM) 10K type strain sequencing project: providing services to taxonomists for standard genome sequencing and annotation.</title>
        <authorList>
            <consortium name="The Broad Institute Genomics Platform"/>
            <consortium name="The Broad Institute Genome Sequencing Center for Infectious Disease"/>
            <person name="Wu L."/>
            <person name="Ma J."/>
        </authorList>
    </citation>
    <scope>NUCLEOTIDE SEQUENCE [LARGE SCALE GENOMIC DNA]</scope>
    <source>
        <strain evidence="8">JCM 18459</strain>
    </source>
</reference>
<keyword evidence="4" id="KW-0456">Lyase</keyword>
<evidence type="ECO:0000256" key="1">
    <source>
        <dbReference type="ARBA" id="ARBA00001933"/>
    </source>
</evidence>
<evidence type="ECO:0000259" key="6">
    <source>
        <dbReference type="Pfam" id="PF00155"/>
    </source>
</evidence>
<gene>
    <name evidence="7" type="ORF">GCM10023340_05140</name>
</gene>
<evidence type="ECO:0000313" key="8">
    <source>
        <dbReference type="Proteomes" id="UP001500221"/>
    </source>
</evidence>
<dbReference type="InterPro" id="IPR015421">
    <property type="entry name" value="PyrdxlP-dep_Trfase_major"/>
</dbReference>
<dbReference type="Gene3D" id="3.40.640.10">
    <property type="entry name" value="Type I PLP-dependent aspartate aminotransferase-like (Major domain)"/>
    <property type="match status" value="1"/>
</dbReference>
<evidence type="ECO:0000256" key="2">
    <source>
        <dbReference type="ARBA" id="ARBA00012224"/>
    </source>
</evidence>
<dbReference type="Gene3D" id="3.90.1150.10">
    <property type="entry name" value="Aspartate Aminotransferase, domain 1"/>
    <property type="match status" value="1"/>
</dbReference>
<dbReference type="InterPro" id="IPR015422">
    <property type="entry name" value="PyrdxlP-dep_Trfase_small"/>
</dbReference>
<dbReference type="SUPFAM" id="SSF53383">
    <property type="entry name" value="PLP-dependent transferases"/>
    <property type="match status" value="1"/>
</dbReference>
<dbReference type="EC" id="4.4.1.13" evidence="2"/>
<dbReference type="InterPro" id="IPR015424">
    <property type="entry name" value="PyrdxlP-dep_Trfase"/>
</dbReference>
<dbReference type="PANTHER" id="PTHR43525:SF2">
    <property type="entry name" value="CYSTATHIONINE BETA-LYASE-RELATED"/>
    <property type="match status" value="1"/>
</dbReference>
<dbReference type="Pfam" id="PF00155">
    <property type="entry name" value="Aminotran_1_2"/>
    <property type="match status" value="1"/>
</dbReference>
<dbReference type="InterPro" id="IPR051798">
    <property type="entry name" value="Class-II_PLP-Dep_Aminotrans"/>
</dbReference>
<keyword evidence="8" id="KW-1185">Reference proteome</keyword>
<keyword evidence="7" id="KW-0032">Aminotransferase</keyword>
<dbReference type="EMBL" id="BAABKG010000001">
    <property type="protein sequence ID" value="GAA5142148.1"/>
    <property type="molecule type" value="Genomic_DNA"/>
</dbReference>
<organism evidence="7 8">
    <name type="scientific">Nocardioides marinquilinus</name>
    <dbReference type="NCBI Taxonomy" id="1210400"/>
    <lineage>
        <taxon>Bacteria</taxon>
        <taxon>Bacillati</taxon>
        <taxon>Actinomycetota</taxon>
        <taxon>Actinomycetes</taxon>
        <taxon>Propionibacteriales</taxon>
        <taxon>Nocardioidaceae</taxon>
        <taxon>Nocardioides</taxon>
    </lineage>
</organism>
<keyword evidence="3" id="KW-0663">Pyridoxal phosphate</keyword>
<name>A0ABP9P7N5_9ACTN</name>
<feature type="domain" description="Aminotransferase class I/classII large" evidence="6">
    <location>
        <begin position="37"/>
        <end position="377"/>
    </location>
</feature>
<comment type="caution">
    <text evidence="7">The sequence shown here is derived from an EMBL/GenBank/DDBJ whole genome shotgun (WGS) entry which is preliminary data.</text>
</comment>
<keyword evidence="7" id="KW-0808">Transferase</keyword>
<proteinExistence type="inferred from homology"/>
<sequence>MAGVIRDLTDAEARRALVCKWGEVPDDVLPAWVAEMDYAVAEPVVAAVQDAVAAGMLGYPRVGAGGPLGEAYAGFARRQFGHDVDPERVVPTVDVTAGVRLALDALVPPGPLVFPVPGYAPQLAMAEVTGRERLDLVVDPDAERAELDLDLLDHHLARGARALLLTQPHNPWGRAFTRAELEGVRDVVLRHGALVVSDEIHAPLVLEGAEHVPYLAVEGTADHAVAVVAASKAFNIAGLKCAQLVTTSPALHERLVSVPLARNESWSVLGVAASEAAYVHGDAWLAALRVRLAEQRTLLGSLLAEHLPEARTRPLEATYLAWLDLRAYGHDDPAAVALERSRVQVAAGHDYQPGLTGHVRLNIATSPDRLTEIVRRLASALT</sequence>
<accession>A0ABP9P7N5</accession>
<dbReference type="Proteomes" id="UP001500221">
    <property type="component" value="Unassembled WGS sequence"/>
</dbReference>
<evidence type="ECO:0000256" key="4">
    <source>
        <dbReference type="ARBA" id="ARBA00023239"/>
    </source>
</evidence>
<dbReference type="CDD" id="cd00609">
    <property type="entry name" value="AAT_like"/>
    <property type="match status" value="1"/>
</dbReference>
<evidence type="ECO:0000256" key="5">
    <source>
        <dbReference type="ARBA" id="ARBA00037974"/>
    </source>
</evidence>
<protein>
    <recommendedName>
        <fullName evidence="2">cysteine-S-conjugate beta-lyase</fullName>
        <ecNumber evidence="2">4.4.1.13</ecNumber>
    </recommendedName>
</protein>
<evidence type="ECO:0000256" key="3">
    <source>
        <dbReference type="ARBA" id="ARBA00022898"/>
    </source>
</evidence>
<dbReference type="GO" id="GO:0008483">
    <property type="term" value="F:transaminase activity"/>
    <property type="evidence" value="ECO:0007669"/>
    <property type="project" value="UniProtKB-KW"/>
</dbReference>
<dbReference type="InterPro" id="IPR004839">
    <property type="entry name" value="Aminotransferase_I/II_large"/>
</dbReference>
<dbReference type="RefSeq" id="WP_345454228.1">
    <property type="nucleotide sequence ID" value="NZ_BAABKG010000001.1"/>
</dbReference>
<evidence type="ECO:0000313" key="7">
    <source>
        <dbReference type="EMBL" id="GAA5142148.1"/>
    </source>
</evidence>
<comment type="cofactor">
    <cofactor evidence="1">
        <name>pyridoxal 5'-phosphate</name>
        <dbReference type="ChEBI" id="CHEBI:597326"/>
    </cofactor>
</comment>
<dbReference type="PANTHER" id="PTHR43525">
    <property type="entry name" value="PROTEIN MALY"/>
    <property type="match status" value="1"/>
</dbReference>
<comment type="similarity">
    <text evidence="5">Belongs to the class-II pyridoxal-phosphate-dependent aminotransferase family. MalY/PatB cystathionine beta-lyase subfamily.</text>
</comment>